<protein>
    <submittedName>
        <fullName evidence="1">Uncharacterized protein</fullName>
    </submittedName>
</protein>
<dbReference type="EMBL" id="WOWK01000053">
    <property type="protein sequence ID" value="KAF0323323.1"/>
    <property type="molecule type" value="Genomic_DNA"/>
</dbReference>
<keyword evidence="2" id="KW-1185">Reference proteome</keyword>
<dbReference type="OrthoDB" id="5232980at2759"/>
<evidence type="ECO:0000313" key="2">
    <source>
        <dbReference type="Proteomes" id="UP000434172"/>
    </source>
</evidence>
<dbReference type="Proteomes" id="UP000434172">
    <property type="component" value="Unassembled WGS sequence"/>
</dbReference>
<dbReference type="AlphaFoldDB" id="A0A8H3W8K9"/>
<reference evidence="1 2" key="1">
    <citation type="submission" date="2019-12" db="EMBL/GenBank/DDBJ databases">
        <title>A genome sequence resource for the geographically widespread anthracnose pathogen Colletotrichum asianum.</title>
        <authorList>
            <person name="Meng Y."/>
        </authorList>
    </citation>
    <scope>NUCLEOTIDE SEQUENCE [LARGE SCALE GENOMIC DNA]</scope>
    <source>
        <strain evidence="1 2">ICMP 18580</strain>
    </source>
</reference>
<name>A0A8H3W8K9_9PEZI</name>
<accession>A0A8H3W8K9</accession>
<evidence type="ECO:0000313" key="1">
    <source>
        <dbReference type="EMBL" id="KAF0323323.1"/>
    </source>
</evidence>
<gene>
    <name evidence="1" type="ORF">GQ607_009441</name>
</gene>
<proteinExistence type="predicted"/>
<organism evidence="1 2">
    <name type="scientific">Colletotrichum asianum</name>
    <dbReference type="NCBI Taxonomy" id="702518"/>
    <lineage>
        <taxon>Eukaryota</taxon>
        <taxon>Fungi</taxon>
        <taxon>Dikarya</taxon>
        <taxon>Ascomycota</taxon>
        <taxon>Pezizomycotina</taxon>
        <taxon>Sordariomycetes</taxon>
        <taxon>Hypocreomycetidae</taxon>
        <taxon>Glomerellales</taxon>
        <taxon>Glomerellaceae</taxon>
        <taxon>Colletotrichum</taxon>
        <taxon>Colletotrichum gloeosporioides species complex</taxon>
    </lineage>
</organism>
<comment type="caution">
    <text evidence="1">The sequence shown here is derived from an EMBL/GenBank/DDBJ whole genome shotgun (WGS) entry which is preliminary data.</text>
</comment>
<sequence length="218" mass="25074">MYWPRNWPGHETLELQSLICTVWPQYLTLQEACDILAQFREPAWRPDQQVLWTGLGPEYDDVDTYARNNGLQTLRIAMGSLMNPEDPACLRGSKSIKAWSKYVRGASLIFSWRISQANVTTILTRPPPTRFNPHGRTTYQEIEEPVLKGLLGDQSVGRIMAVHPTVNKAKGFPPYESYPADDVETWINAFGIEHSQKNRWRVVKTDKRMTPSKWAFSH</sequence>